<comment type="similarity">
    <text evidence="2">Belongs to the TolB family.</text>
</comment>
<evidence type="ECO:0000313" key="8">
    <source>
        <dbReference type="EMBL" id="EHO42309.1"/>
    </source>
</evidence>
<evidence type="ECO:0000256" key="1">
    <source>
        <dbReference type="ARBA" id="ARBA00004370"/>
    </source>
</evidence>
<evidence type="ECO:0000259" key="6">
    <source>
        <dbReference type="Pfam" id="PF13485"/>
    </source>
</evidence>
<dbReference type="Pfam" id="PF07676">
    <property type="entry name" value="PD40"/>
    <property type="match status" value="4"/>
</dbReference>
<accession>H1XQ58</accession>
<dbReference type="EMBL" id="CM001402">
    <property type="protein sequence ID" value="EHO42309.1"/>
    <property type="molecule type" value="Genomic_DNA"/>
</dbReference>
<evidence type="ECO:0000256" key="4">
    <source>
        <dbReference type="SAM" id="SignalP"/>
    </source>
</evidence>
<dbReference type="Pfam" id="PF01103">
    <property type="entry name" value="Omp85"/>
    <property type="match status" value="1"/>
</dbReference>
<organism evidence="8 9">
    <name type="scientific">Caldithrix abyssi DSM 13497</name>
    <dbReference type="NCBI Taxonomy" id="880073"/>
    <lineage>
        <taxon>Bacteria</taxon>
        <taxon>Pseudomonadati</taxon>
        <taxon>Calditrichota</taxon>
        <taxon>Calditrichia</taxon>
        <taxon>Calditrichales</taxon>
        <taxon>Calditrichaceae</taxon>
        <taxon>Caldithrix</taxon>
    </lineage>
</organism>
<dbReference type="AlphaFoldDB" id="H1XQ58"/>
<gene>
    <name evidence="7" type="ORF">Cabys_1539</name>
    <name evidence="8" type="ORF">Calab_2700</name>
</gene>
<dbReference type="EMBL" id="CP018099">
    <property type="protein sequence ID" value="APF18288.1"/>
    <property type="molecule type" value="Genomic_DNA"/>
</dbReference>
<feature type="domain" description="Bacterial surface antigen (D15)" evidence="5">
    <location>
        <begin position="814"/>
        <end position="1023"/>
    </location>
</feature>
<keyword evidence="9" id="KW-1185">Reference proteome</keyword>
<evidence type="ECO:0000313" key="10">
    <source>
        <dbReference type="Proteomes" id="UP000183868"/>
    </source>
</evidence>
<proteinExistence type="inferred from homology"/>
<comment type="subcellular location">
    <subcellularLocation>
        <location evidence="1">Membrane</location>
    </subcellularLocation>
</comment>
<protein>
    <submittedName>
        <fullName evidence="7">WD40-like Beta Propeller Repeat</fullName>
    </submittedName>
    <submittedName>
        <fullName evidence="8">WD40-like beta Propeller containing protein</fullName>
    </submittedName>
</protein>
<dbReference type="eggNOG" id="COG0823">
    <property type="taxonomic scope" value="Bacteria"/>
</dbReference>
<dbReference type="eggNOG" id="COG4775">
    <property type="taxonomic scope" value="Bacteria"/>
</dbReference>
<dbReference type="GO" id="GO:0019867">
    <property type="term" value="C:outer membrane"/>
    <property type="evidence" value="ECO:0007669"/>
    <property type="project" value="InterPro"/>
</dbReference>
<dbReference type="PANTHER" id="PTHR36842">
    <property type="entry name" value="PROTEIN TOLB HOMOLOG"/>
    <property type="match status" value="1"/>
</dbReference>
<keyword evidence="4" id="KW-0732">Signal</keyword>
<dbReference type="Gene3D" id="2.40.160.50">
    <property type="entry name" value="membrane protein fhac: a member of the omp85/tpsb transporter family"/>
    <property type="match status" value="1"/>
</dbReference>
<dbReference type="HOGENOM" id="CLU_010614_0_0_0"/>
<dbReference type="InterPro" id="IPR039568">
    <property type="entry name" value="Peptidase_MA-like_dom"/>
</dbReference>
<dbReference type="RefSeq" id="WP_006929601.1">
    <property type="nucleotide sequence ID" value="NZ_CM001402.1"/>
</dbReference>
<evidence type="ECO:0000256" key="3">
    <source>
        <dbReference type="ARBA" id="ARBA00023136"/>
    </source>
</evidence>
<reference evidence="7 10" key="2">
    <citation type="submission" date="2016-11" db="EMBL/GenBank/DDBJ databases">
        <title>Genomic analysis of Caldithrix abyssi and proposal of a novel bacterial phylum Caldithrichaeota.</title>
        <authorList>
            <person name="Kublanov I."/>
            <person name="Sigalova O."/>
            <person name="Gavrilov S."/>
            <person name="Lebedinsky A."/>
            <person name="Ivanova N."/>
            <person name="Daum C."/>
            <person name="Reddy T."/>
            <person name="Klenk H.P."/>
            <person name="Goker M."/>
            <person name="Reva O."/>
            <person name="Miroshnichenko M."/>
            <person name="Kyprides N."/>
            <person name="Woyke T."/>
            <person name="Gelfand M."/>
        </authorList>
    </citation>
    <scope>NUCLEOTIDE SEQUENCE [LARGE SCALE GENOMIC DNA]</scope>
    <source>
        <strain evidence="7 10">LF13</strain>
    </source>
</reference>
<dbReference type="InterPro" id="IPR011659">
    <property type="entry name" value="WD40"/>
</dbReference>
<name>H1XQ58_CALAY</name>
<dbReference type="Proteomes" id="UP000183868">
    <property type="component" value="Chromosome"/>
</dbReference>
<evidence type="ECO:0000313" key="9">
    <source>
        <dbReference type="Proteomes" id="UP000004671"/>
    </source>
</evidence>
<evidence type="ECO:0000259" key="5">
    <source>
        <dbReference type="Pfam" id="PF01103"/>
    </source>
</evidence>
<dbReference type="SUPFAM" id="SSF82171">
    <property type="entry name" value="DPP6 N-terminal domain-like"/>
    <property type="match status" value="1"/>
</dbReference>
<dbReference type="OrthoDB" id="9760276at2"/>
<dbReference type="Proteomes" id="UP000004671">
    <property type="component" value="Chromosome"/>
</dbReference>
<dbReference type="KEGG" id="caby:Cabys_1539"/>
<dbReference type="PaxDb" id="880073-Calab_2700"/>
<sequence length="1023" mass="119160" precursor="true">MQRMHLIILILLTALSMAFAQFGQNKVQYKNFKWYYIQSEHFDVYFYKGGYRLATYVANIAESSYVDLRQDFDYELSKRVMIIVYNSHNDFQQTNVIDQFLPEGVGGVTELYKNRVVLPFEGSYAQLQHVVHHELVHAVMNDMLYGGSLQSIISGQVVPVPTWFAEGLAEYFSIEWDTRADMIIRDATISGYLPPIEYLSYYLAYQGGQSLFRYIAEKYGQQKLSEILHKIKGSFRFDGAFKSALGIDLKELSEEWQKAMRKEYWPDIANRKEAGDFARQLTDHKKKKHYLNSSPTLSPRGDKMVYLSDRDGKQSIYLMDVLENKVVKRLIKGESSTNFEELKWLTPGMGWSPDSKKIVFAAKAGDRDALYIYDLEKDKFIQHKFDFDGIYSTSWSPNSDEIAFVGNMNGESDIYIFDLKDESIKKVTNDIFSDSYPEWSPDGRQIIFVSDRGNFVNPDSIPPDYDITQHNYRNTDIYIVDKNGGKIRRVTNTPFRESDPIFAPDGKTVFYVSDRNGIYNIYRHDLETDSSWAVSNLLTGAFQLSMDRDGKQLVFASFEEGGWDIYLIKNPLDLKPVQLTKTVYFQKLEQKSKEKKAVAKRERITTDIDSVQKQVRVPKSIDYSKYVFADLERRTRVKKVKVKLKEKEYKFEDGHYKIHNYRVKFSPDIVQGQAYYTTLWGFQGYTAIAFSDVLGDHKVFLGTNLVFDLRNSYINLQYLYLPKRTDFGVTLFHYANTYFSGYYGLIRYRNYGAWFLASYPFSKFARVDMFINWWNASLEYFYLDGSTTQIVRSILPGIRYVFDNSEWYYTDTGPREGFRGAFNFVVSPHYTKNSPEFATVLVDMRKYFKLSDNYNIGLRLNTGMSRGKNPQQFFLGGTENWLNRKFNGDIRLTSVYDVYFSEFITPLRGARYYEKTGNNVVLFNGEFRFPFIPYMQLGFPPMRFGNIKGVLFADIGTAWNSDRQEGFRGIKNGRLKDIVMGYGFGTRFFLSFLGFILKYDIAWQYDLKSSSKPKHYFSIGVDF</sequence>
<feature type="signal peptide" evidence="4">
    <location>
        <begin position="1"/>
        <end position="20"/>
    </location>
</feature>
<dbReference type="Gene3D" id="2.120.10.30">
    <property type="entry name" value="TolB, C-terminal domain"/>
    <property type="match status" value="3"/>
</dbReference>
<dbReference type="InterPro" id="IPR000184">
    <property type="entry name" value="Bac_surfAg_D15"/>
</dbReference>
<dbReference type="STRING" id="880073.Cabys_1539"/>
<feature type="domain" description="Peptidase MA-like" evidence="6">
    <location>
        <begin position="61"/>
        <end position="260"/>
    </location>
</feature>
<dbReference type="PANTHER" id="PTHR36842:SF1">
    <property type="entry name" value="PROTEIN TOLB"/>
    <property type="match status" value="1"/>
</dbReference>
<keyword evidence="3" id="KW-0472">Membrane</keyword>
<evidence type="ECO:0000313" key="7">
    <source>
        <dbReference type="EMBL" id="APF18288.1"/>
    </source>
</evidence>
<feature type="chain" id="PRO_5009695215" evidence="4">
    <location>
        <begin position="21"/>
        <end position="1023"/>
    </location>
</feature>
<reference evidence="8 9" key="1">
    <citation type="submission" date="2011-09" db="EMBL/GenBank/DDBJ databases">
        <title>The permanent draft genome of Caldithrix abyssi DSM 13497.</title>
        <authorList>
            <consortium name="US DOE Joint Genome Institute (JGI-PGF)"/>
            <person name="Lucas S."/>
            <person name="Han J."/>
            <person name="Lapidus A."/>
            <person name="Bruce D."/>
            <person name="Goodwin L."/>
            <person name="Pitluck S."/>
            <person name="Peters L."/>
            <person name="Kyrpides N."/>
            <person name="Mavromatis K."/>
            <person name="Ivanova N."/>
            <person name="Mikhailova N."/>
            <person name="Chertkov O."/>
            <person name="Detter J.C."/>
            <person name="Tapia R."/>
            <person name="Han C."/>
            <person name="Land M."/>
            <person name="Hauser L."/>
            <person name="Markowitz V."/>
            <person name="Cheng J.-F."/>
            <person name="Hugenholtz P."/>
            <person name="Woyke T."/>
            <person name="Wu D."/>
            <person name="Spring S."/>
            <person name="Brambilla E."/>
            <person name="Klenk H.-P."/>
            <person name="Eisen J.A."/>
        </authorList>
    </citation>
    <scope>NUCLEOTIDE SEQUENCE [LARGE SCALE GENOMIC DNA]</scope>
    <source>
        <strain evidence="8 9">DSM 13497</strain>
    </source>
</reference>
<evidence type="ECO:0000256" key="2">
    <source>
        <dbReference type="ARBA" id="ARBA00009820"/>
    </source>
</evidence>
<dbReference type="InterPro" id="IPR011042">
    <property type="entry name" value="6-blade_b-propeller_TolB-like"/>
</dbReference>
<dbReference type="Pfam" id="PF13485">
    <property type="entry name" value="Peptidase_MA_2"/>
    <property type="match status" value="1"/>
</dbReference>